<evidence type="ECO:0000313" key="3">
    <source>
        <dbReference type="Proteomes" id="UP001519343"/>
    </source>
</evidence>
<comment type="caution">
    <text evidence="2">The sequence shown here is derived from an EMBL/GenBank/DDBJ whole genome shotgun (WGS) entry which is preliminary data.</text>
</comment>
<dbReference type="RefSeq" id="WP_209811549.1">
    <property type="nucleotide sequence ID" value="NZ_JAGGKT010000011.1"/>
</dbReference>
<organism evidence="2 3">
    <name type="scientific">Ammoniphilus resinae</name>
    <dbReference type="NCBI Taxonomy" id="861532"/>
    <lineage>
        <taxon>Bacteria</taxon>
        <taxon>Bacillati</taxon>
        <taxon>Bacillota</taxon>
        <taxon>Bacilli</taxon>
        <taxon>Bacillales</taxon>
        <taxon>Paenibacillaceae</taxon>
        <taxon>Aneurinibacillus group</taxon>
        <taxon>Ammoniphilus</taxon>
    </lineage>
</organism>
<evidence type="ECO:0000313" key="2">
    <source>
        <dbReference type="EMBL" id="MBP1933545.1"/>
    </source>
</evidence>
<gene>
    <name evidence="2" type="ORF">J2Z37_003558</name>
</gene>
<dbReference type="Proteomes" id="UP001519343">
    <property type="component" value="Unassembled WGS sequence"/>
</dbReference>
<proteinExistence type="predicted"/>
<accession>A0ABS4GTE1</accession>
<feature type="transmembrane region" description="Helical" evidence="1">
    <location>
        <begin position="9"/>
        <end position="30"/>
    </location>
</feature>
<sequence length="31" mass="3524">MIPKKFTKLVVYLIIGTMVLSTLIMGVGFFY</sequence>
<protein>
    <recommendedName>
        <fullName evidence="4">Stressosome-associated protein Prli42</fullName>
    </recommendedName>
</protein>
<keyword evidence="1" id="KW-0472">Membrane</keyword>
<dbReference type="NCBIfam" id="NF033880">
    <property type="entry name" value="Prli42"/>
    <property type="match status" value="1"/>
</dbReference>
<dbReference type="InterPro" id="IPR049722">
    <property type="entry name" value="Prli42-like"/>
</dbReference>
<reference evidence="2 3" key="1">
    <citation type="submission" date="2021-03" db="EMBL/GenBank/DDBJ databases">
        <title>Genomic Encyclopedia of Type Strains, Phase IV (KMG-IV): sequencing the most valuable type-strain genomes for metagenomic binning, comparative biology and taxonomic classification.</title>
        <authorList>
            <person name="Goeker M."/>
        </authorList>
    </citation>
    <scope>NUCLEOTIDE SEQUENCE [LARGE SCALE GENOMIC DNA]</scope>
    <source>
        <strain evidence="2 3">DSM 24738</strain>
    </source>
</reference>
<dbReference type="EMBL" id="JAGGKT010000011">
    <property type="protein sequence ID" value="MBP1933545.1"/>
    <property type="molecule type" value="Genomic_DNA"/>
</dbReference>
<evidence type="ECO:0000256" key="1">
    <source>
        <dbReference type="SAM" id="Phobius"/>
    </source>
</evidence>
<evidence type="ECO:0008006" key="4">
    <source>
        <dbReference type="Google" id="ProtNLM"/>
    </source>
</evidence>
<name>A0ABS4GTE1_9BACL</name>
<keyword evidence="1" id="KW-0812">Transmembrane</keyword>
<keyword evidence="1" id="KW-1133">Transmembrane helix</keyword>
<keyword evidence="3" id="KW-1185">Reference proteome</keyword>